<name>A0A091B1K2_9GAMM</name>
<protein>
    <recommendedName>
        <fullName evidence="3">BrnT family toxin</fullName>
    </recommendedName>
</protein>
<dbReference type="STRING" id="1384056.N787_12780"/>
<dbReference type="InterPro" id="IPR038573">
    <property type="entry name" value="BrnT_sf"/>
</dbReference>
<dbReference type="EMBL" id="AVCK01000027">
    <property type="protein sequence ID" value="KFN45561.1"/>
    <property type="molecule type" value="Genomic_DNA"/>
</dbReference>
<reference evidence="1 2" key="1">
    <citation type="submission" date="2013-09" db="EMBL/GenBank/DDBJ databases">
        <title>Genome sequencing of Arenimonas metalli.</title>
        <authorList>
            <person name="Chen F."/>
            <person name="Wang G."/>
        </authorList>
    </citation>
    <scope>NUCLEOTIDE SEQUENCE [LARGE SCALE GENOMIC DNA]</scope>
    <source>
        <strain evidence="1 2">CF5-1</strain>
    </source>
</reference>
<dbReference type="InterPro" id="IPR007460">
    <property type="entry name" value="BrnT_toxin"/>
</dbReference>
<proteinExistence type="predicted"/>
<dbReference type="Pfam" id="PF04365">
    <property type="entry name" value="BrnT_toxin"/>
    <property type="match status" value="1"/>
</dbReference>
<organism evidence="1 2">
    <name type="scientific">Arenimonas metalli CF5-1</name>
    <dbReference type="NCBI Taxonomy" id="1384056"/>
    <lineage>
        <taxon>Bacteria</taxon>
        <taxon>Pseudomonadati</taxon>
        <taxon>Pseudomonadota</taxon>
        <taxon>Gammaproteobacteria</taxon>
        <taxon>Lysobacterales</taxon>
        <taxon>Lysobacteraceae</taxon>
        <taxon>Arenimonas</taxon>
    </lineage>
</organism>
<dbReference type="OrthoDB" id="9802417at2"/>
<gene>
    <name evidence="1" type="ORF">N787_12780</name>
</gene>
<dbReference type="Gene3D" id="3.10.450.530">
    <property type="entry name" value="Ribonuclease toxin, BrnT, of type II toxin-antitoxin system"/>
    <property type="match status" value="1"/>
</dbReference>
<evidence type="ECO:0000313" key="1">
    <source>
        <dbReference type="EMBL" id="KFN45561.1"/>
    </source>
</evidence>
<dbReference type="Proteomes" id="UP000029393">
    <property type="component" value="Unassembled WGS sequence"/>
</dbReference>
<dbReference type="eggNOG" id="COG2929">
    <property type="taxonomic scope" value="Bacteria"/>
</dbReference>
<dbReference type="PATRIC" id="fig|1384056.3.peg.1884"/>
<comment type="caution">
    <text evidence="1">The sequence shown here is derived from an EMBL/GenBank/DDBJ whole genome shotgun (WGS) entry which is preliminary data.</text>
</comment>
<sequence>MIEFDPDKARLNRLKHGIDFTDVEPVFFDPRAFTTDRPWPTPRGTELRHITTGTDALGRVVTVVWTRRGTNLRLISARRPREDERKHYEEVG</sequence>
<evidence type="ECO:0008006" key="3">
    <source>
        <dbReference type="Google" id="ProtNLM"/>
    </source>
</evidence>
<accession>A0A091B1K2</accession>
<evidence type="ECO:0000313" key="2">
    <source>
        <dbReference type="Proteomes" id="UP000029393"/>
    </source>
</evidence>
<dbReference type="RefSeq" id="WP_034213169.1">
    <property type="nucleotide sequence ID" value="NZ_AVCK01000027.1"/>
</dbReference>
<dbReference type="AlphaFoldDB" id="A0A091B1K2"/>
<keyword evidence="2" id="KW-1185">Reference proteome</keyword>